<name>A0A059F1T1_9MICR</name>
<dbReference type="Pfam" id="PF01974">
    <property type="entry name" value="tRNA_int_endo"/>
    <property type="match status" value="1"/>
</dbReference>
<dbReference type="PANTHER" id="PTHR21227">
    <property type="entry name" value="TRNA-SPLICING ENDONUCLEASE SUBUNIT SEN2"/>
    <property type="match status" value="1"/>
</dbReference>
<evidence type="ECO:0000256" key="1">
    <source>
        <dbReference type="ARBA" id="ARBA00008078"/>
    </source>
</evidence>
<dbReference type="EC" id="4.6.1.16" evidence="2"/>
<dbReference type="PANTHER" id="PTHR21227:SF0">
    <property type="entry name" value="TRNA-SPLICING ENDONUCLEASE SUBUNIT SEN2"/>
    <property type="match status" value="1"/>
</dbReference>
<dbReference type="Gene3D" id="3.40.1350.10">
    <property type="match status" value="1"/>
</dbReference>
<keyword evidence="5" id="KW-0540">Nuclease</keyword>
<reference evidence="6" key="1">
    <citation type="submission" date="2013-02" db="EMBL/GenBank/DDBJ databases">
        <authorList>
            <consortium name="The Broad Institute Genome Sequencing Platform"/>
            <person name="Cuomo C."/>
            <person name="Becnel J."/>
            <person name="Sanscrainte N."/>
            <person name="Walker B."/>
            <person name="Young S.K."/>
            <person name="Zeng Q."/>
            <person name="Gargeya S."/>
            <person name="Fitzgerald M."/>
            <person name="Haas B."/>
            <person name="Abouelleil A."/>
            <person name="Alvarado L."/>
            <person name="Arachchi H.M."/>
            <person name="Berlin A.M."/>
            <person name="Chapman S.B."/>
            <person name="Dewar J."/>
            <person name="Goldberg J."/>
            <person name="Griggs A."/>
            <person name="Gujja S."/>
            <person name="Hansen M."/>
            <person name="Howarth C."/>
            <person name="Imamovic A."/>
            <person name="Larimer J."/>
            <person name="McCowan C."/>
            <person name="Murphy C."/>
            <person name="Neiman D."/>
            <person name="Pearson M."/>
            <person name="Priest M."/>
            <person name="Roberts A."/>
            <person name="Saif S."/>
            <person name="Shea T."/>
            <person name="Sisk P."/>
            <person name="Sykes S."/>
            <person name="Wortman J."/>
            <person name="Nusbaum C."/>
            <person name="Birren B."/>
        </authorList>
    </citation>
    <scope>NUCLEOTIDE SEQUENCE [LARGE SCALE GENOMIC DNA]</scope>
    <source>
        <strain evidence="6">PRA339</strain>
    </source>
</reference>
<keyword evidence="5" id="KW-0255">Endonuclease</keyword>
<evidence type="ECO:0000259" key="4">
    <source>
        <dbReference type="Pfam" id="PF01974"/>
    </source>
</evidence>
<sequence>MDDELIKYKLNRVREYFEKRLFIVKDGLKYGCDFILYTDDPSKVHSKYAVLVDRGQNLLNIMAVQRVINTVRKVLIFVYFFNEEIIITKIERFNL</sequence>
<dbReference type="GO" id="GO:0000213">
    <property type="term" value="F:tRNA-intron lyase activity"/>
    <property type="evidence" value="ECO:0007669"/>
    <property type="project" value="UniProtKB-EC"/>
</dbReference>
<protein>
    <recommendedName>
        <fullName evidence="2">tRNA-intron lyase</fullName>
        <ecNumber evidence="2">4.6.1.16</ecNumber>
    </recommendedName>
</protein>
<dbReference type="GO" id="GO:0005737">
    <property type="term" value="C:cytoplasm"/>
    <property type="evidence" value="ECO:0007669"/>
    <property type="project" value="TreeGrafter"/>
</dbReference>
<dbReference type="GO" id="GO:0003676">
    <property type="term" value="F:nucleic acid binding"/>
    <property type="evidence" value="ECO:0007669"/>
    <property type="project" value="InterPro"/>
</dbReference>
<dbReference type="HOGENOM" id="CLU_177208_0_0_1"/>
<dbReference type="InterPro" id="IPR036167">
    <property type="entry name" value="tRNA_intron_Endo_cat-like_sf"/>
</dbReference>
<evidence type="ECO:0000256" key="3">
    <source>
        <dbReference type="ARBA" id="ARBA00034031"/>
    </source>
</evidence>
<dbReference type="AlphaFoldDB" id="A0A059F1T1"/>
<dbReference type="EMBL" id="KK365152">
    <property type="protein sequence ID" value="KCZ81037.1"/>
    <property type="molecule type" value="Genomic_DNA"/>
</dbReference>
<dbReference type="SUPFAM" id="SSF53032">
    <property type="entry name" value="tRNA-intron endonuclease catalytic domain-like"/>
    <property type="match status" value="1"/>
</dbReference>
<dbReference type="InterPro" id="IPR006676">
    <property type="entry name" value="tRNA_splic"/>
</dbReference>
<evidence type="ECO:0000313" key="6">
    <source>
        <dbReference type="Proteomes" id="UP000030655"/>
    </source>
</evidence>
<dbReference type="VEuPathDB" id="MicrosporidiaDB:H312_01523"/>
<dbReference type="Proteomes" id="UP000030655">
    <property type="component" value="Unassembled WGS sequence"/>
</dbReference>
<comment type="catalytic activity">
    <reaction evidence="3">
        <text>pretRNA = a 3'-half-tRNA molecule with a 5'-OH end + a 5'-half-tRNA molecule with a 2',3'-cyclic phosphate end + an intron with a 2',3'-cyclic phosphate and a 5'-hydroxyl terminus.</text>
        <dbReference type="EC" id="4.6.1.16"/>
    </reaction>
</comment>
<proteinExistence type="inferred from homology"/>
<comment type="similarity">
    <text evidence="1">Belongs to the tRNA-intron endonuclease family.</text>
</comment>
<dbReference type="GO" id="GO:0000379">
    <property type="term" value="P:tRNA-type intron splice site recognition and cleavage"/>
    <property type="evidence" value="ECO:0007669"/>
    <property type="project" value="TreeGrafter"/>
</dbReference>
<organism evidence="5 6">
    <name type="scientific">Anncaliia algerae PRA339</name>
    <dbReference type="NCBI Taxonomy" id="1288291"/>
    <lineage>
        <taxon>Eukaryota</taxon>
        <taxon>Fungi</taxon>
        <taxon>Fungi incertae sedis</taxon>
        <taxon>Microsporidia</taxon>
        <taxon>Tubulinosematoidea</taxon>
        <taxon>Tubulinosematidae</taxon>
        <taxon>Anncaliia</taxon>
    </lineage>
</organism>
<reference evidence="5 6" key="2">
    <citation type="submission" date="2014-03" db="EMBL/GenBank/DDBJ databases">
        <title>The Genome Sequence of Anncaliia algerae insect isolate PRA339.</title>
        <authorList>
            <consortium name="The Broad Institute Genome Sequencing Platform"/>
            <consortium name="The Broad Institute Genome Sequencing Center for Infectious Disease"/>
            <person name="Cuomo C."/>
            <person name="Becnel J."/>
            <person name="Sanscrainte N."/>
            <person name="Walker B."/>
            <person name="Young S.K."/>
            <person name="Zeng Q."/>
            <person name="Gargeya S."/>
            <person name="Fitzgerald M."/>
            <person name="Haas B."/>
            <person name="Abouelleil A."/>
            <person name="Alvarado L."/>
            <person name="Arachchi H.M."/>
            <person name="Berlin A.M."/>
            <person name="Chapman S.B."/>
            <person name="Dewar J."/>
            <person name="Goldberg J."/>
            <person name="Griggs A."/>
            <person name="Gujja S."/>
            <person name="Hansen M."/>
            <person name="Howarth C."/>
            <person name="Imamovic A."/>
            <person name="Larimer J."/>
            <person name="McCowan C."/>
            <person name="Murphy C."/>
            <person name="Neiman D."/>
            <person name="Pearson M."/>
            <person name="Priest M."/>
            <person name="Roberts A."/>
            <person name="Saif S."/>
            <person name="Shea T."/>
            <person name="Sisk P."/>
            <person name="Sykes S."/>
            <person name="Wortman J."/>
            <person name="Nusbaum C."/>
            <person name="Birren B."/>
        </authorList>
    </citation>
    <scope>NUCLEOTIDE SEQUENCE [LARGE SCALE GENOMIC DNA]</scope>
    <source>
        <strain evidence="5 6">PRA339</strain>
    </source>
</reference>
<dbReference type="InterPro" id="IPR011856">
    <property type="entry name" value="tRNA_endonuc-like_dom_sf"/>
</dbReference>
<accession>A0A059F1T1</accession>
<evidence type="ECO:0000256" key="2">
    <source>
        <dbReference type="ARBA" id="ARBA00012573"/>
    </source>
</evidence>
<dbReference type="CDD" id="cd22363">
    <property type="entry name" value="tRNA-intron_lyase_C"/>
    <property type="match status" value="1"/>
</dbReference>
<evidence type="ECO:0000313" key="5">
    <source>
        <dbReference type="EMBL" id="KCZ81037.1"/>
    </source>
</evidence>
<dbReference type="STRING" id="1288291.A0A059F1T1"/>
<dbReference type="GO" id="GO:0000214">
    <property type="term" value="C:tRNA-intron endonuclease complex"/>
    <property type="evidence" value="ECO:0007669"/>
    <property type="project" value="TreeGrafter"/>
</dbReference>
<feature type="domain" description="tRNA intron endonuclease catalytic" evidence="4">
    <location>
        <begin position="12"/>
        <end position="81"/>
    </location>
</feature>
<gene>
    <name evidence="5" type="ORF">H312_01523</name>
</gene>
<keyword evidence="5" id="KW-0378">Hydrolase</keyword>
<keyword evidence="6" id="KW-1185">Reference proteome</keyword>
<dbReference type="InterPro" id="IPR006677">
    <property type="entry name" value="tRNA_intron_Endonuc_cat-like"/>
</dbReference>
<dbReference type="OrthoDB" id="48041at2759"/>